<comment type="caution">
    <text evidence="2">The sequence shown here is derived from an EMBL/GenBank/DDBJ whole genome shotgun (WGS) entry which is preliminary data.</text>
</comment>
<feature type="region of interest" description="Disordered" evidence="1">
    <location>
        <begin position="1"/>
        <end position="21"/>
    </location>
</feature>
<reference evidence="2 3" key="1">
    <citation type="submission" date="2020-06" db="EMBL/GenBank/DDBJ databases">
        <title>Transcriptomic and genomic resources for Thalictrum thalictroides and T. hernandezii: Facilitating candidate gene discovery in an emerging model plant lineage.</title>
        <authorList>
            <person name="Arias T."/>
            <person name="Riano-Pachon D.M."/>
            <person name="Di Stilio V.S."/>
        </authorList>
    </citation>
    <scope>NUCLEOTIDE SEQUENCE [LARGE SCALE GENOMIC DNA]</scope>
    <source>
        <strain evidence="3">cv. WT478/WT964</strain>
        <tissue evidence="2">Leaves</tissue>
    </source>
</reference>
<sequence length="80" mass="9634">MEEETTKQRELPSFTHNKHNAERTTILYPQHKAERTTILYPQLNRTRNNHDFCTLFPLSDTKTSLEAESMDWWKHTLQFV</sequence>
<gene>
    <name evidence="2" type="ORF">FRX31_029270</name>
</gene>
<dbReference type="EMBL" id="JABWDY010036531">
    <property type="protein sequence ID" value="KAF5181146.1"/>
    <property type="molecule type" value="Genomic_DNA"/>
</dbReference>
<name>A0A7J6V7Z1_THATH</name>
<dbReference type="Proteomes" id="UP000554482">
    <property type="component" value="Unassembled WGS sequence"/>
</dbReference>
<protein>
    <submittedName>
        <fullName evidence="2">Uncharacterized protein</fullName>
    </submittedName>
</protein>
<accession>A0A7J6V7Z1</accession>
<evidence type="ECO:0000313" key="3">
    <source>
        <dbReference type="Proteomes" id="UP000554482"/>
    </source>
</evidence>
<proteinExistence type="predicted"/>
<organism evidence="2 3">
    <name type="scientific">Thalictrum thalictroides</name>
    <name type="common">Rue-anemone</name>
    <name type="synonym">Anemone thalictroides</name>
    <dbReference type="NCBI Taxonomy" id="46969"/>
    <lineage>
        <taxon>Eukaryota</taxon>
        <taxon>Viridiplantae</taxon>
        <taxon>Streptophyta</taxon>
        <taxon>Embryophyta</taxon>
        <taxon>Tracheophyta</taxon>
        <taxon>Spermatophyta</taxon>
        <taxon>Magnoliopsida</taxon>
        <taxon>Ranunculales</taxon>
        <taxon>Ranunculaceae</taxon>
        <taxon>Thalictroideae</taxon>
        <taxon>Thalictrum</taxon>
    </lineage>
</organism>
<feature type="compositionally biased region" description="Basic and acidic residues" evidence="1">
    <location>
        <begin position="1"/>
        <end position="10"/>
    </location>
</feature>
<evidence type="ECO:0000256" key="1">
    <source>
        <dbReference type="SAM" id="MobiDB-lite"/>
    </source>
</evidence>
<evidence type="ECO:0000313" key="2">
    <source>
        <dbReference type="EMBL" id="KAF5181146.1"/>
    </source>
</evidence>
<keyword evidence="3" id="KW-1185">Reference proteome</keyword>
<dbReference type="AlphaFoldDB" id="A0A7J6V7Z1"/>